<reference evidence="1 2" key="1">
    <citation type="submission" date="2016-11" db="EMBL/GenBank/DDBJ databases">
        <title>Paenibacillus species isolates.</title>
        <authorList>
            <person name="Beno S.M."/>
        </authorList>
    </citation>
    <scope>NUCLEOTIDE SEQUENCE [LARGE SCALE GENOMIC DNA]</scope>
    <source>
        <strain evidence="1 2">FSL R5-0378</strain>
    </source>
</reference>
<name>A0A1R1DZJ2_9BACL</name>
<evidence type="ECO:0000313" key="2">
    <source>
        <dbReference type="Proteomes" id="UP000187172"/>
    </source>
</evidence>
<accession>A0A1R1DZJ2</accession>
<protein>
    <submittedName>
        <fullName evidence="1">Uncharacterized protein</fullName>
    </submittedName>
</protein>
<dbReference type="RefSeq" id="WP_076176862.1">
    <property type="nucleotide sequence ID" value="NZ_MRTP01000024.1"/>
</dbReference>
<organism evidence="1 2">
    <name type="scientific">Paenibacillus rhizosphaerae</name>
    <dbReference type="NCBI Taxonomy" id="297318"/>
    <lineage>
        <taxon>Bacteria</taxon>
        <taxon>Bacillati</taxon>
        <taxon>Bacillota</taxon>
        <taxon>Bacilli</taxon>
        <taxon>Bacillales</taxon>
        <taxon>Paenibacillaceae</taxon>
        <taxon>Paenibacillus</taxon>
    </lineage>
</organism>
<evidence type="ECO:0000313" key="1">
    <source>
        <dbReference type="EMBL" id="OMF45023.1"/>
    </source>
</evidence>
<dbReference type="Proteomes" id="UP000187172">
    <property type="component" value="Unassembled WGS sequence"/>
</dbReference>
<dbReference type="EMBL" id="MRTP01000024">
    <property type="protein sequence ID" value="OMF45023.1"/>
    <property type="molecule type" value="Genomic_DNA"/>
</dbReference>
<sequence length="159" mass="18359">MSLLLGCSKTPSTIEQALEQRHIQYDKILKTLDTTNELVILIYTNKDKITNEDKLNIGLLKHKKNDWSWVIGQNSAIDKDADIDWAYTNMDEKNPMFVDNDKIKKIVIQTKKIEKEATIQQSDNLTYFYLMMDDPQYPPMKMTGYDLSGKVVYVSGSLD</sequence>
<proteinExistence type="predicted"/>
<comment type="caution">
    <text evidence="1">The sequence shown here is derived from an EMBL/GenBank/DDBJ whole genome shotgun (WGS) entry which is preliminary data.</text>
</comment>
<gene>
    <name evidence="1" type="ORF">BK138_34205</name>
</gene>
<dbReference type="AlphaFoldDB" id="A0A1R1DZJ2"/>
<keyword evidence="2" id="KW-1185">Reference proteome</keyword>